<accession>A0A418WIL7</accession>
<dbReference type="AlphaFoldDB" id="A0A418WIL7"/>
<name>A0A418WIL7_9PROT</name>
<keyword evidence="6" id="KW-1185">Reference proteome</keyword>
<dbReference type="Gene3D" id="3.40.50.11900">
    <property type="match status" value="1"/>
</dbReference>
<evidence type="ECO:0000313" key="6">
    <source>
        <dbReference type="Proteomes" id="UP000284605"/>
    </source>
</evidence>
<keyword evidence="3" id="KW-0408">Iron</keyword>
<dbReference type="Pfam" id="PF06050">
    <property type="entry name" value="HGD-D"/>
    <property type="match status" value="1"/>
</dbReference>
<evidence type="ECO:0000256" key="4">
    <source>
        <dbReference type="ARBA" id="ARBA00023014"/>
    </source>
</evidence>
<comment type="caution">
    <text evidence="5">The sequence shown here is derived from an EMBL/GenBank/DDBJ whole genome shotgun (WGS) entry which is preliminary data.</text>
</comment>
<evidence type="ECO:0000256" key="1">
    <source>
        <dbReference type="ARBA" id="ARBA00005806"/>
    </source>
</evidence>
<proteinExistence type="inferred from homology"/>
<comment type="similarity">
    <text evidence="1">Belongs to the FldB/FldC dehydratase alpha/beta subunit family.</text>
</comment>
<dbReference type="OrthoDB" id="9810278at2"/>
<organism evidence="5 6">
    <name type="scientific">Oleomonas cavernae</name>
    <dbReference type="NCBI Taxonomy" id="2320859"/>
    <lineage>
        <taxon>Bacteria</taxon>
        <taxon>Pseudomonadati</taxon>
        <taxon>Pseudomonadota</taxon>
        <taxon>Alphaproteobacteria</taxon>
        <taxon>Acetobacterales</taxon>
        <taxon>Acetobacteraceae</taxon>
        <taxon>Oleomonas</taxon>
    </lineage>
</organism>
<gene>
    <name evidence="5" type="ORF">D3874_04165</name>
</gene>
<evidence type="ECO:0000313" key="5">
    <source>
        <dbReference type="EMBL" id="RJF89845.1"/>
    </source>
</evidence>
<dbReference type="Proteomes" id="UP000284605">
    <property type="component" value="Unassembled WGS sequence"/>
</dbReference>
<keyword evidence="4" id="KW-0411">Iron-sulfur</keyword>
<dbReference type="GO" id="GO:0051536">
    <property type="term" value="F:iron-sulfur cluster binding"/>
    <property type="evidence" value="ECO:0007669"/>
    <property type="project" value="UniProtKB-KW"/>
</dbReference>
<dbReference type="InterPro" id="IPR010327">
    <property type="entry name" value="FldB/FldC_alpha/beta"/>
</dbReference>
<dbReference type="PANTHER" id="PTHR30548">
    <property type="entry name" value="2-HYDROXYGLUTARYL-COA DEHYDRATASE, D-COMPONENT-RELATED"/>
    <property type="match status" value="1"/>
</dbReference>
<evidence type="ECO:0000256" key="3">
    <source>
        <dbReference type="ARBA" id="ARBA00023004"/>
    </source>
</evidence>
<reference evidence="5 6" key="1">
    <citation type="submission" date="2018-09" db="EMBL/GenBank/DDBJ databases">
        <authorList>
            <person name="Zhu H."/>
        </authorList>
    </citation>
    <scope>NUCLEOTIDE SEQUENCE [LARGE SCALE GENOMIC DNA]</scope>
    <source>
        <strain evidence="5 6">K1W22B-8</strain>
    </source>
</reference>
<sequence>MQHIATQGPSASPIFGNGERANRLKSTKFGGRLVNDYWDNLFSAREQGKMVVWYNGTYIPPFFHAHDLAWVHGEAWSAYLAAKHGEIPAQKAGEQWGYDRELCSYARTHIGQALIDLQKLNDGTLGIAPDDPRAETMRKLPAPDMIINAYPYCSSGQQWDDITYRLFGKKVPMFTISIPLLWGGRTDAGYLRGDEWNERSRYVADQLMAMTRFIEEHSGRKYDFDRLSEVMSYVKRAAELRLEAMDLCTTTPSPASFFDWIVSIAPVNFLPGDQNLVTYFEGVKAEIQQRIASGEGAVKDEKYRLFFDGMMNWNKVGWLADKFAAVNACVVAGRYTHMSFWQEPQLIDLKDPVLGMAQNYLICPNNHGAPIMIGEIEKICEKFNVNGMVMHASRTCRGMTNSQFLIADSAKRNGRQALFFEGDVADESFYKDELLNTRLEAMIESMDAQRRAA</sequence>
<dbReference type="EMBL" id="QYUK01000011">
    <property type="protein sequence ID" value="RJF89845.1"/>
    <property type="molecule type" value="Genomic_DNA"/>
</dbReference>
<dbReference type="GO" id="GO:0046872">
    <property type="term" value="F:metal ion binding"/>
    <property type="evidence" value="ECO:0007669"/>
    <property type="project" value="UniProtKB-KW"/>
</dbReference>
<evidence type="ECO:0000256" key="2">
    <source>
        <dbReference type="ARBA" id="ARBA00022723"/>
    </source>
</evidence>
<keyword evidence="2" id="KW-0479">Metal-binding</keyword>
<protein>
    <submittedName>
        <fullName evidence="5">2-hydroxyacyl-CoA dehydratase</fullName>
    </submittedName>
</protein>
<dbReference type="PANTHER" id="PTHR30548:SF4">
    <property type="entry name" value="SUBUNIT OF OXYGEN-SENSITIVE 2-HYDROXYISOCAPROYL-COA DEHYDRATASE"/>
    <property type="match status" value="1"/>
</dbReference>